<dbReference type="HOGENOM" id="CLU_975463_0_0_9"/>
<proteinExistence type="predicted"/>
<accession>A0A075R7Q7</accession>
<evidence type="ECO:0000313" key="2">
    <source>
        <dbReference type="EMBL" id="AIG27213.1"/>
    </source>
</evidence>
<dbReference type="EMBL" id="CP007806">
    <property type="protein sequence ID" value="AIG27213.1"/>
    <property type="molecule type" value="Genomic_DNA"/>
</dbReference>
<dbReference type="KEGG" id="blr:BRLA_c028990"/>
<sequence length="288" mass="33712">MPTLIAPVFNTITDKPLRIQLSEDFFLVSGFEPLYKICHERLRPQMNENRLHFEEKVKPNSLFLYAEYPTLKVKEDRPFIAEIENRLNMANGEGVCSIPYLLTMEENRYGINYVKRSLDGPKFIYTDQIEGLFKRLMNADISFPTVPYRRYLLALEKKSLEDELLDLWIALESLFVPDGKKGEITYKVRTRIAYYLGQTPEERIRIANFIKSSYNHRSEVVHSGKDLGNTIKEEIQILRQIARATLINLALEKTKLQKLREQLDNLVLTGRTYKEEFSPAYFEHIVLP</sequence>
<dbReference type="RefSeq" id="WP_003335916.1">
    <property type="nucleotide sequence ID" value="NZ_CP007806.1"/>
</dbReference>
<evidence type="ECO:0000256" key="1">
    <source>
        <dbReference type="SAM" id="Coils"/>
    </source>
</evidence>
<dbReference type="STRING" id="1042163.BRLA_c028990"/>
<dbReference type="Proteomes" id="UP000005850">
    <property type="component" value="Chromosome"/>
</dbReference>
<evidence type="ECO:0000313" key="3">
    <source>
        <dbReference type="Proteomes" id="UP000005850"/>
    </source>
</evidence>
<keyword evidence="3" id="KW-1185">Reference proteome</keyword>
<feature type="coiled-coil region" evidence="1">
    <location>
        <begin position="249"/>
        <end position="276"/>
    </location>
</feature>
<organism evidence="2 3">
    <name type="scientific">Brevibacillus laterosporus LMG 15441</name>
    <dbReference type="NCBI Taxonomy" id="1042163"/>
    <lineage>
        <taxon>Bacteria</taxon>
        <taxon>Bacillati</taxon>
        <taxon>Bacillota</taxon>
        <taxon>Bacilli</taxon>
        <taxon>Bacillales</taxon>
        <taxon>Paenibacillaceae</taxon>
        <taxon>Brevibacillus</taxon>
    </lineage>
</organism>
<keyword evidence="1" id="KW-0175">Coiled coil</keyword>
<protein>
    <submittedName>
        <fullName evidence="2">Uncharacterized protein</fullName>
    </submittedName>
</protein>
<name>A0A075R7Q7_BRELA</name>
<gene>
    <name evidence="2" type="ORF">BRLA_c028990</name>
</gene>
<reference evidence="2 3" key="1">
    <citation type="journal article" date="2011" name="J. Bacteriol.">
        <title>Genome sequence of Brevibacillus laterosporus LMG 15441, a pathogen of invertebrates.</title>
        <authorList>
            <person name="Djukic M."/>
            <person name="Poehlein A."/>
            <person name="Thurmer A."/>
            <person name="Daniel R."/>
        </authorList>
    </citation>
    <scope>NUCLEOTIDE SEQUENCE [LARGE SCALE GENOMIC DNA]</scope>
    <source>
        <strain evidence="2 3">LMG 15441</strain>
    </source>
</reference>
<dbReference type="AlphaFoldDB" id="A0A075R7Q7"/>